<reference evidence="3" key="3">
    <citation type="submission" date="2025-08" db="UniProtKB">
        <authorList>
            <consortium name="RefSeq"/>
        </authorList>
    </citation>
    <scope>IDENTIFICATION</scope>
    <source>
        <strain evidence="3">CBS 342.82</strain>
    </source>
</reference>
<reference evidence="3" key="2">
    <citation type="submission" date="2020-04" db="EMBL/GenBank/DDBJ databases">
        <authorList>
            <consortium name="NCBI Genome Project"/>
        </authorList>
    </citation>
    <scope>NUCLEOTIDE SEQUENCE</scope>
    <source>
        <strain evidence="3">CBS 342.82</strain>
    </source>
</reference>
<protein>
    <submittedName>
        <fullName evidence="3">Uncharacterized protein</fullName>
    </submittedName>
</protein>
<dbReference type="GeneID" id="54363161"/>
<evidence type="ECO:0000313" key="2">
    <source>
        <dbReference type="Proteomes" id="UP000504637"/>
    </source>
</evidence>
<keyword evidence="2" id="KW-1185">Reference proteome</keyword>
<dbReference type="AlphaFoldDB" id="A0A6J3LXI0"/>
<feature type="region of interest" description="Disordered" evidence="1">
    <location>
        <begin position="37"/>
        <end position="96"/>
    </location>
</feature>
<organism evidence="3">
    <name type="scientific">Dissoconium aciculare CBS 342.82</name>
    <dbReference type="NCBI Taxonomy" id="1314786"/>
    <lineage>
        <taxon>Eukaryota</taxon>
        <taxon>Fungi</taxon>
        <taxon>Dikarya</taxon>
        <taxon>Ascomycota</taxon>
        <taxon>Pezizomycotina</taxon>
        <taxon>Dothideomycetes</taxon>
        <taxon>Dothideomycetidae</taxon>
        <taxon>Mycosphaerellales</taxon>
        <taxon>Dissoconiaceae</taxon>
        <taxon>Dissoconium</taxon>
    </lineage>
</organism>
<reference evidence="3" key="1">
    <citation type="submission" date="2020-01" db="EMBL/GenBank/DDBJ databases">
        <authorList>
            <consortium name="DOE Joint Genome Institute"/>
            <person name="Haridas S."/>
            <person name="Albert R."/>
            <person name="Binder M."/>
            <person name="Bloem J."/>
            <person name="Labutti K."/>
            <person name="Salamov A."/>
            <person name="Andreopoulos B."/>
            <person name="Baker S.E."/>
            <person name="Barry K."/>
            <person name="Bills G."/>
            <person name="Bluhm B.H."/>
            <person name="Cannon C."/>
            <person name="Castanera R."/>
            <person name="Culley D.E."/>
            <person name="Daum C."/>
            <person name="Ezra D."/>
            <person name="Gonzalez J.B."/>
            <person name="Henrissat B."/>
            <person name="Kuo A."/>
            <person name="Liang C."/>
            <person name="Lipzen A."/>
            <person name="Lutzoni F."/>
            <person name="Magnuson J."/>
            <person name="Mondo S."/>
            <person name="Nolan M."/>
            <person name="Ohm R."/>
            <person name="Pangilinan J."/>
            <person name="Park H.-J."/>
            <person name="Ramirez L."/>
            <person name="Alfaro M."/>
            <person name="Sun H."/>
            <person name="Tritt A."/>
            <person name="Yoshinaga Y."/>
            <person name="Zwiers L.-H."/>
            <person name="Turgeon B.G."/>
            <person name="Goodwin S.B."/>
            <person name="Spatafora J.W."/>
            <person name="Crous P.W."/>
            <person name="Grigoriev I.V."/>
        </authorList>
    </citation>
    <scope>NUCLEOTIDE SEQUENCE</scope>
    <source>
        <strain evidence="3">CBS 342.82</strain>
    </source>
</reference>
<feature type="compositionally biased region" description="Basic and acidic residues" evidence="1">
    <location>
        <begin position="37"/>
        <end position="60"/>
    </location>
</feature>
<feature type="compositionally biased region" description="Basic and acidic residues" evidence="1">
    <location>
        <begin position="235"/>
        <end position="245"/>
    </location>
</feature>
<proteinExistence type="predicted"/>
<feature type="compositionally biased region" description="Basic and acidic residues" evidence="1">
    <location>
        <begin position="69"/>
        <end position="96"/>
    </location>
</feature>
<dbReference type="Proteomes" id="UP000504637">
    <property type="component" value="Unplaced"/>
</dbReference>
<evidence type="ECO:0000313" key="3">
    <source>
        <dbReference type="RefSeq" id="XP_033457496.1"/>
    </source>
</evidence>
<sequence length="263" mass="30397">MGPWKSDRRHSNSFHLYRQPTISIFYDSKGVVGKGCRKDQLEEGRQQEQQREDLQRENTHNRKTAQHRVSHEQDLNHPKPYHEKPAETTRHDLYSRHEDNETITKFMKKRVELWEQQSDLVTKQSQLLQQQADLCQLQMEISQQQAHLSQQLSELTQRQTDIVPRRNELAAQISELSLLIDDGTMKQLFLYKSCVDAKHNAHSGIVSTTETAVPAVKSTPLATLRSASLTQPSRMKSEPKWHTGLDDDSDSSCTSFPNRDKRA</sequence>
<dbReference type="RefSeq" id="XP_033457496.1">
    <property type="nucleotide sequence ID" value="XM_033605361.1"/>
</dbReference>
<evidence type="ECO:0000256" key="1">
    <source>
        <dbReference type="SAM" id="MobiDB-lite"/>
    </source>
</evidence>
<feature type="region of interest" description="Disordered" evidence="1">
    <location>
        <begin position="227"/>
        <end position="263"/>
    </location>
</feature>
<accession>A0A6J3LXI0</accession>
<dbReference type="Gene3D" id="6.10.250.3150">
    <property type="match status" value="1"/>
</dbReference>
<name>A0A6J3LXI0_9PEZI</name>
<gene>
    <name evidence="3" type="ORF">K489DRAFT_382399</name>
</gene>